<dbReference type="EMBL" id="CAADFA010000048">
    <property type="protein sequence ID" value="VFJ47630.1"/>
    <property type="molecule type" value="Genomic_DNA"/>
</dbReference>
<organism evidence="2">
    <name type="scientific">Candidatus Kentrum sp. FM</name>
    <dbReference type="NCBI Taxonomy" id="2126340"/>
    <lineage>
        <taxon>Bacteria</taxon>
        <taxon>Pseudomonadati</taxon>
        <taxon>Pseudomonadota</taxon>
        <taxon>Gammaproteobacteria</taxon>
        <taxon>Candidatus Kentrum</taxon>
    </lineage>
</organism>
<evidence type="ECO:0000313" key="2">
    <source>
        <dbReference type="EMBL" id="VFJ47630.1"/>
    </source>
</evidence>
<protein>
    <submittedName>
        <fullName evidence="2">Predicted DNA binding protein, CopG/RHH family</fullName>
    </submittedName>
</protein>
<reference evidence="2" key="1">
    <citation type="submission" date="2019-02" db="EMBL/GenBank/DDBJ databases">
        <authorList>
            <person name="Gruber-Vodicka R. H."/>
            <person name="Seah K. B. B."/>
        </authorList>
    </citation>
    <scope>NUCLEOTIDE SEQUENCE</scope>
    <source>
        <strain evidence="1">BECK_BZ163</strain>
        <strain evidence="3">BECK_BZ164</strain>
        <strain evidence="2">BECK_BZ165</strain>
    </source>
</reference>
<proteinExistence type="predicted"/>
<evidence type="ECO:0000313" key="3">
    <source>
        <dbReference type="EMBL" id="VFK07647.1"/>
    </source>
</evidence>
<evidence type="ECO:0000313" key="1">
    <source>
        <dbReference type="EMBL" id="VFJ47101.1"/>
    </source>
</evidence>
<accession>A0A450S6U8</accession>
<dbReference type="EMBL" id="CAADFL010000047">
    <property type="protein sequence ID" value="VFK07647.1"/>
    <property type="molecule type" value="Genomic_DNA"/>
</dbReference>
<name>A0A450S6U8_9GAMM</name>
<gene>
    <name evidence="1" type="ORF">BECKFM1743A_GA0114220_100444</name>
    <name evidence="3" type="ORF">BECKFM1743B_GA0114221_100473</name>
    <name evidence="2" type="ORF">BECKFM1743C_GA0114222_100483</name>
</gene>
<sequence length="101" mass="11750">MKLTQEEKDILDSVERGEWRRIPNFEQQAVRYREAAKTMLEKDKRVHIQMTEHDFFYLEKAAAHEGLPYQALITNILHKYVNGLLVEKPVGYGVANSCATE</sequence>
<dbReference type="EMBL" id="CAADEZ010000044">
    <property type="protein sequence ID" value="VFJ47101.1"/>
    <property type="molecule type" value="Genomic_DNA"/>
</dbReference>
<dbReference type="AlphaFoldDB" id="A0A450S6U8"/>